<evidence type="ECO:0000256" key="5">
    <source>
        <dbReference type="ARBA" id="ARBA00022840"/>
    </source>
</evidence>
<dbReference type="InterPro" id="IPR011063">
    <property type="entry name" value="TilS/TtcA_N"/>
</dbReference>
<evidence type="ECO:0000256" key="1">
    <source>
        <dbReference type="ARBA" id="ARBA00013267"/>
    </source>
</evidence>
<dbReference type="OrthoDB" id="434144at2759"/>
<evidence type="ECO:0000313" key="8">
    <source>
        <dbReference type="EMBL" id="PFH54140.1"/>
    </source>
</evidence>
<dbReference type="PANTHER" id="PTHR43033">
    <property type="entry name" value="TRNA(ILE)-LYSIDINE SYNTHASE-RELATED"/>
    <property type="match status" value="1"/>
</dbReference>
<dbReference type="HAMAP" id="MF_01161">
    <property type="entry name" value="tRNA_Ile_lys_synt"/>
    <property type="match status" value="1"/>
</dbReference>
<dbReference type="Gene3D" id="3.40.50.620">
    <property type="entry name" value="HUPs"/>
    <property type="match status" value="1"/>
</dbReference>
<accession>A0A2A9P0Q2</accession>
<evidence type="ECO:0000256" key="4">
    <source>
        <dbReference type="ARBA" id="ARBA00022741"/>
    </source>
</evidence>
<reference evidence="8 9" key="1">
    <citation type="submission" date="2014-02" db="EMBL/GenBank/DDBJ databases">
        <title>Transposable element dynamics among asymbiotic and ectomycorrhizal Amanita fungi.</title>
        <authorList>
            <consortium name="DOE Joint Genome Institute"/>
            <person name="Hess J."/>
            <person name="Skrede I."/>
            <person name="Wolfe B."/>
            <person name="LaButti K."/>
            <person name="Ohm R.A."/>
            <person name="Grigoriev I.V."/>
            <person name="Pringle A."/>
        </authorList>
    </citation>
    <scope>NUCLEOTIDE SEQUENCE [LARGE SCALE GENOMIC DNA]</scope>
    <source>
        <strain evidence="8 9">SKay4041</strain>
    </source>
</reference>
<dbReference type="SUPFAM" id="SSF52402">
    <property type="entry name" value="Adenine nucleotide alpha hydrolases-like"/>
    <property type="match status" value="1"/>
</dbReference>
<evidence type="ECO:0000256" key="6">
    <source>
        <dbReference type="ARBA" id="ARBA00048539"/>
    </source>
</evidence>
<dbReference type="PANTHER" id="PTHR43033:SF1">
    <property type="entry name" value="TRNA(ILE)-LYSIDINE SYNTHASE-RELATED"/>
    <property type="match status" value="1"/>
</dbReference>
<keyword evidence="2" id="KW-0436">Ligase</keyword>
<dbReference type="CDD" id="cd01992">
    <property type="entry name" value="TilS_N"/>
    <property type="match status" value="1"/>
</dbReference>
<dbReference type="InterPro" id="IPR012795">
    <property type="entry name" value="tRNA_Ile_lys_synt_N"/>
</dbReference>
<dbReference type="InterPro" id="IPR014729">
    <property type="entry name" value="Rossmann-like_a/b/a_fold"/>
</dbReference>
<evidence type="ECO:0000256" key="3">
    <source>
        <dbReference type="ARBA" id="ARBA00022694"/>
    </source>
</evidence>
<feature type="domain" description="tRNA(Ile)-lysidine/2-thiocytidine synthase N-terminal" evidence="7">
    <location>
        <begin position="29"/>
        <end position="253"/>
    </location>
</feature>
<proteinExistence type="inferred from homology"/>
<dbReference type="STRING" id="703135.A0A2A9P0Q2"/>
<keyword evidence="3" id="KW-0819">tRNA processing</keyword>
<dbReference type="Pfam" id="PF01171">
    <property type="entry name" value="ATP_bind_3"/>
    <property type="match status" value="1"/>
</dbReference>
<dbReference type="Proteomes" id="UP000242287">
    <property type="component" value="Unassembled WGS sequence"/>
</dbReference>
<organism evidence="8 9">
    <name type="scientific">Amanita thiersii Skay4041</name>
    <dbReference type="NCBI Taxonomy" id="703135"/>
    <lineage>
        <taxon>Eukaryota</taxon>
        <taxon>Fungi</taxon>
        <taxon>Dikarya</taxon>
        <taxon>Basidiomycota</taxon>
        <taxon>Agaricomycotina</taxon>
        <taxon>Agaricomycetes</taxon>
        <taxon>Agaricomycetidae</taxon>
        <taxon>Agaricales</taxon>
        <taxon>Pluteineae</taxon>
        <taxon>Amanitaceae</taxon>
        <taxon>Amanita</taxon>
    </lineage>
</organism>
<comment type="catalytic activity">
    <reaction evidence="6">
        <text>cytidine(34) in tRNA(Ile2) + L-lysine + ATP = lysidine(34) in tRNA(Ile2) + AMP + diphosphate + H(+)</text>
        <dbReference type="Rhea" id="RHEA:43744"/>
        <dbReference type="Rhea" id="RHEA-COMP:10625"/>
        <dbReference type="Rhea" id="RHEA-COMP:10670"/>
        <dbReference type="ChEBI" id="CHEBI:15378"/>
        <dbReference type="ChEBI" id="CHEBI:30616"/>
        <dbReference type="ChEBI" id="CHEBI:32551"/>
        <dbReference type="ChEBI" id="CHEBI:33019"/>
        <dbReference type="ChEBI" id="CHEBI:82748"/>
        <dbReference type="ChEBI" id="CHEBI:83665"/>
        <dbReference type="ChEBI" id="CHEBI:456215"/>
        <dbReference type="EC" id="6.3.4.19"/>
    </reaction>
</comment>
<keyword evidence="5" id="KW-0067">ATP-binding</keyword>
<evidence type="ECO:0000313" key="9">
    <source>
        <dbReference type="Proteomes" id="UP000242287"/>
    </source>
</evidence>
<protein>
    <recommendedName>
        <fullName evidence="1">tRNA(Ile)-lysidine synthetase</fullName>
        <ecNumber evidence="1">6.3.4.19</ecNumber>
    </recommendedName>
</protein>
<dbReference type="GO" id="GO:0032267">
    <property type="term" value="F:tRNA(Ile)-lysidine synthase activity"/>
    <property type="evidence" value="ECO:0007669"/>
    <property type="project" value="UniProtKB-EC"/>
</dbReference>
<gene>
    <name evidence="8" type="ORF">AMATHDRAFT_135540</name>
</gene>
<sequence>MRIHPITNNEFGHLLRNCTPPGGWPKVIGVANSGGPDSTCLLFLIHRYLSDDVQIRQENLFPRRVVSFTVDHDLQPSSAAMANDCARSVRSLCGVEHKTVKIPWSTPPFPERPIPGKDAFENIARLARYQMLLRCMRSIPSEDGGPVDVIAFGHHADDQVETALMRLSRGTSELGASGMKPCRRWGMGIMNQTDGVNSLGWTGYEGMNKWIIRPLLEVSKDRILATCHANGLKYATDTSNFQPHITIRNAIRALLRSEDGTLKEPLSLNIQEQLSTINKAISSFKSISVDLSSGAEQLQGAIKVLTSRLGDVDGEVDSIIKRYRISSPTGTFLISSRGLSPVQRNLVRKSLVLRIMRYVSFHPWGSLRADGQRRKASLDQIIGKLWTPNPFTSGIRMFVAGGGVLWMPVLIKGNQIRTPDRLPNPLPAEENIGWLASRQPPLHKDKMKALNMVNPLRLDVTDLLRTRIHAITTSSASSVESVLYDCRFLVHFDISRIPQRIVEQINESDMSYKIMLIPNTRWYWPQIVEENGNNGTVLHSEVQGNREILSFLKAPDAQIDYTSYWKRREVPVVADWIKIEWIRPLTAL</sequence>
<keyword evidence="4" id="KW-0547">Nucleotide-binding</keyword>
<dbReference type="AlphaFoldDB" id="A0A2A9P0Q2"/>
<dbReference type="GO" id="GO:0008033">
    <property type="term" value="P:tRNA processing"/>
    <property type="evidence" value="ECO:0007669"/>
    <property type="project" value="UniProtKB-KW"/>
</dbReference>
<name>A0A2A9P0Q2_9AGAR</name>
<dbReference type="InterPro" id="IPR012094">
    <property type="entry name" value="tRNA_Ile_lys_synt"/>
</dbReference>
<evidence type="ECO:0000256" key="2">
    <source>
        <dbReference type="ARBA" id="ARBA00022598"/>
    </source>
</evidence>
<dbReference type="EC" id="6.3.4.19" evidence="1"/>
<dbReference type="EMBL" id="KZ301970">
    <property type="protein sequence ID" value="PFH54140.1"/>
    <property type="molecule type" value="Genomic_DNA"/>
</dbReference>
<dbReference type="NCBIfam" id="TIGR02432">
    <property type="entry name" value="lysidine_TilS_N"/>
    <property type="match status" value="1"/>
</dbReference>
<dbReference type="GO" id="GO:0005524">
    <property type="term" value="F:ATP binding"/>
    <property type="evidence" value="ECO:0007669"/>
    <property type="project" value="UniProtKB-KW"/>
</dbReference>
<keyword evidence="9" id="KW-1185">Reference proteome</keyword>
<evidence type="ECO:0000259" key="7">
    <source>
        <dbReference type="Pfam" id="PF01171"/>
    </source>
</evidence>